<dbReference type="GO" id="GO:0005634">
    <property type="term" value="C:nucleus"/>
    <property type="evidence" value="ECO:0007669"/>
    <property type="project" value="TreeGrafter"/>
</dbReference>
<dbReference type="PANTHER" id="PTHR16199">
    <property type="entry name" value="CONDENSIN-2 COMPLEX SUBUNIT G2"/>
    <property type="match status" value="1"/>
</dbReference>
<reference evidence="1" key="1">
    <citation type="journal article" date="2023" name="Science">
        <title>Elucidation of the pathway for biosynthesis of saponin adjuvants from the soapbark tree.</title>
        <authorList>
            <person name="Reed J."/>
            <person name="Orme A."/>
            <person name="El-Demerdash A."/>
            <person name="Owen C."/>
            <person name="Martin L.B.B."/>
            <person name="Misra R.C."/>
            <person name="Kikuchi S."/>
            <person name="Rejzek M."/>
            <person name="Martin A.C."/>
            <person name="Harkess A."/>
            <person name="Leebens-Mack J."/>
            <person name="Louveau T."/>
            <person name="Stephenson M.J."/>
            <person name="Osbourn A."/>
        </authorList>
    </citation>
    <scope>NUCLEOTIDE SEQUENCE</scope>
    <source>
        <strain evidence="1">S10</strain>
    </source>
</reference>
<protein>
    <submittedName>
        <fullName evidence="1">Condensin-2 complex subunit G2-like</fullName>
    </submittedName>
</protein>
<dbReference type="GO" id="GO:0000796">
    <property type="term" value="C:condensin complex"/>
    <property type="evidence" value="ECO:0007669"/>
    <property type="project" value="TreeGrafter"/>
</dbReference>
<dbReference type="AlphaFoldDB" id="A0AAD7P7D3"/>
<dbReference type="GO" id="GO:0000070">
    <property type="term" value="P:mitotic sister chromatid segregation"/>
    <property type="evidence" value="ECO:0007669"/>
    <property type="project" value="TreeGrafter"/>
</dbReference>
<dbReference type="Proteomes" id="UP001163823">
    <property type="component" value="Chromosome 14"/>
</dbReference>
<comment type="caution">
    <text evidence="1">The sequence shown here is derived from an EMBL/GenBank/DDBJ whole genome shotgun (WGS) entry which is preliminary data.</text>
</comment>
<evidence type="ECO:0000313" key="1">
    <source>
        <dbReference type="EMBL" id="KAJ7944520.1"/>
    </source>
</evidence>
<organism evidence="1 2">
    <name type="scientific">Quillaja saponaria</name>
    <name type="common">Soap bark tree</name>
    <dbReference type="NCBI Taxonomy" id="32244"/>
    <lineage>
        <taxon>Eukaryota</taxon>
        <taxon>Viridiplantae</taxon>
        <taxon>Streptophyta</taxon>
        <taxon>Embryophyta</taxon>
        <taxon>Tracheophyta</taxon>
        <taxon>Spermatophyta</taxon>
        <taxon>Magnoliopsida</taxon>
        <taxon>eudicotyledons</taxon>
        <taxon>Gunneridae</taxon>
        <taxon>Pentapetalae</taxon>
        <taxon>rosids</taxon>
        <taxon>fabids</taxon>
        <taxon>Fabales</taxon>
        <taxon>Quillajaceae</taxon>
        <taxon>Quillaja</taxon>
    </lineage>
</organism>
<dbReference type="PANTHER" id="PTHR16199:SF4">
    <property type="entry name" value="CONDENSIN-2 COMPLEX SUBUNIT G2"/>
    <property type="match status" value="1"/>
</dbReference>
<name>A0AAD7P7D3_QUISA</name>
<gene>
    <name evidence="1" type="ORF">O6P43_033906</name>
</gene>
<dbReference type="EMBL" id="JARAOO010000014">
    <property type="protein sequence ID" value="KAJ7944520.1"/>
    <property type="molecule type" value="Genomic_DNA"/>
</dbReference>
<dbReference type="KEGG" id="qsa:O6P43_033906"/>
<accession>A0AAD7P7D3</accession>
<evidence type="ECO:0000313" key="2">
    <source>
        <dbReference type="Proteomes" id="UP001163823"/>
    </source>
</evidence>
<sequence>MSKEVKDTLVDKQFFLLEKLLTDDCPDVRVVAVEGACRILLLFWETIPSPTITKIITKVFDDMSHDSCIELISSFL</sequence>
<keyword evidence="2" id="KW-1185">Reference proteome</keyword>
<proteinExistence type="predicted"/>